<dbReference type="GO" id="GO:0005886">
    <property type="term" value="C:plasma membrane"/>
    <property type="evidence" value="ECO:0007669"/>
    <property type="project" value="UniProtKB-SubCell"/>
</dbReference>
<feature type="transmembrane region" description="Helical" evidence="7">
    <location>
        <begin position="212"/>
        <end position="232"/>
    </location>
</feature>
<feature type="transmembrane region" description="Helical" evidence="7">
    <location>
        <begin position="142"/>
        <end position="160"/>
    </location>
</feature>
<organism evidence="9 10">
    <name type="scientific">Heliobacterium mobile</name>
    <name type="common">Heliobacillus mobilis</name>
    <dbReference type="NCBI Taxonomy" id="28064"/>
    <lineage>
        <taxon>Bacteria</taxon>
        <taxon>Bacillati</taxon>
        <taxon>Bacillota</taxon>
        <taxon>Clostridia</taxon>
        <taxon>Eubacteriales</taxon>
        <taxon>Heliobacteriaceae</taxon>
        <taxon>Heliobacterium</taxon>
    </lineage>
</organism>
<evidence type="ECO:0000313" key="9">
    <source>
        <dbReference type="EMBL" id="MTV50821.1"/>
    </source>
</evidence>
<evidence type="ECO:0000256" key="1">
    <source>
        <dbReference type="ARBA" id="ARBA00004651"/>
    </source>
</evidence>
<feature type="transmembrane region" description="Helical" evidence="7">
    <location>
        <begin position="181"/>
        <end position="206"/>
    </location>
</feature>
<evidence type="ECO:0000256" key="5">
    <source>
        <dbReference type="ARBA" id="ARBA00022989"/>
    </source>
</evidence>
<evidence type="ECO:0000256" key="7">
    <source>
        <dbReference type="SAM" id="Phobius"/>
    </source>
</evidence>
<feature type="transmembrane region" description="Helical" evidence="7">
    <location>
        <begin position="384"/>
        <end position="403"/>
    </location>
</feature>
<reference evidence="9 10" key="1">
    <citation type="submission" date="2019-11" db="EMBL/GenBank/DDBJ databases">
        <title>Whole-genome sequence of a the green, strictly anaerobic photosynthetic bacterium Heliobacillus mobilis DSM 6151.</title>
        <authorList>
            <person name="Kyndt J.A."/>
            <person name="Meyer T.E."/>
        </authorList>
    </citation>
    <scope>NUCLEOTIDE SEQUENCE [LARGE SCALE GENOMIC DNA]</scope>
    <source>
        <strain evidence="9 10">DSM 6151</strain>
    </source>
</reference>
<dbReference type="PANTHER" id="PTHR23513">
    <property type="entry name" value="INTEGRAL MEMBRANE EFFLUX PROTEIN-RELATED"/>
    <property type="match status" value="1"/>
</dbReference>
<keyword evidence="4 7" id="KW-0812">Transmembrane</keyword>
<feature type="transmembrane region" description="Helical" evidence="7">
    <location>
        <begin position="116"/>
        <end position="136"/>
    </location>
</feature>
<evidence type="ECO:0000256" key="3">
    <source>
        <dbReference type="ARBA" id="ARBA00022475"/>
    </source>
</evidence>
<dbReference type="CDD" id="cd06173">
    <property type="entry name" value="MFS_MefA_like"/>
    <property type="match status" value="1"/>
</dbReference>
<feature type="transmembrane region" description="Helical" evidence="7">
    <location>
        <begin position="349"/>
        <end position="372"/>
    </location>
</feature>
<proteinExistence type="predicted"/>
<evidence type="ECO:0000313" key="10">
    <source>
        <dbReference type="Proteomes" id="UP000430670"/>
    </source>
</evidence>
<keyword evidence="6 7" id="KW-0472">Membrane</keyword>
<dbReference type="InterPro" id="IPR036259">
    <property type="entry name" value="MFS_trans_sf"/>
</dbReference>
<sequence length="446" mass="49054">MGGRFFLFSLCFLCTWRRVLRKEGGTVAEHQVQVLTQKWHRFGVAFSHRNYRLFFAGQAISVIGTWVQRTALSWLVYRLTNSVLMLGLLDFAGQIPFLFLAPVAGVLVDRWNRYRIVVAAQVLSMLQAGILAYLVLTDTVQVWHVLLLTVFIGLVNAFEIPSRQSFVIEMVEDKAHLSNAIALNSAMFNSARIIGPSVAGVAIATLGEGLCFFLNALSYIAVIAGLLMMKVNPIPRKISRQRVWNDLMEGLRYVNRIRTIRAVLLLMVVLSIAGMPVMVLLPVIVRNAFEGGPQLLGFFMSTFGLGALIGTFFLASRRNTAGLQRLIPMACGLFGCGLMVFSLSRSLWLTFPVALMMGLGMVVQTASTNTFLQSVVDEDKRGRVISLYVTSFGGLSPIGSYLTGNAADVFGVSATLFTGGLVCLTGALFFLSRLPAWSQQPQEAMR</sequence>
<dbReference type="Pfam" id="PF05977">
    <property type="entry name" value="MFS_3"/>
    <property type="match status" value="1"/>
</dbReference>
<feature type="transmembrane region" description="Helical" evidence="7">
    <location>
        <begin position="296"/>
        <end position="314"/>
    </location>
</feature>
<keyword evidence="5 7" id="KW-1133">Transmembrane helix</keyword>
<dbReference type="PANTHER" id="PTHR23513:SF11">
    <property type="entry name" value="STAPHYLOFERRIN A TRANSPORTER"/>
    <property type="match status" value="1"/>
</dbReference>
<dbReference type="InterPro" id="IPR020846">
    <property type="entry name" value="MFS_dom"/>
</dbReference>
<keyword evidence="2" id="KW-0813">Transport</keyword>
<comment type="caution">
    <text evidence="9">The sequence shown here is derived from an EMBL/GenBank/DDBJ whole genome shotgun (WGS) entry which is preliminary data.</text>
</comment>
<name>A0A6I3SP66_HELMO</name>
<feature type="transmembrane region" description="Helical" evidence="7">
    <location>
        <begin position="326"/>
        <end position="343"/>
    </location>
</feature>
<keyword evidence="10" id="KW-1185">Reference proteome</keyword>
<gene>
    <name evidence="9" type="ORF">GJ688_17965</name>
</gene>
<dbReference type="GO" id="GO:0022857">
    <property type="term" value="F:transmembrane transporter activity"/>
    <property type="evidence" value="ECO:0007669"/>
    <property type="project" value="InterPro"/>
</dbReference>
<keyword evidence="3" id="KW-1003">Cell membrane</keyword>
<dbReference type="AlphaFoldDB" id="A0A6I3SP66"/>
<dbReference type="Gene3D" id="1.20.1250.20">
    <property type="entry name" value="MFS general substrate transporter like domains"/>
    <property type="match status" value="1"/>
</dbReference>
<protein>
    <submittedName>
        <fullName evidence="9">MFS transporter</fullName>
    </submittedName>
</protein>
<dbReference type="PROSITE" id="PS50850">
    <property type="entry name" value="MFS"/>
    <property type="match status" value="1"/>
</dbReference>
<feature type="domain" description="Major facilitator superfamily (MFS) profile" evidence="8">
    <location>
        <begin position="257"/>
        <end position="446"/>
    </location>
</feature>
<dbReference type="EMBL" id="WNKU01000037">
    <property type="protein sequence ID" value="MTV50821.1"/>
    <property type="molecule type" value="Genomic_DNA"/>
</dbReference>
<evidence type="ECO:0000259" key="8">
    <source>
        <dbReference type="PROSITE" id="PS50850"/>
    </source>
</evidence>
<feature type="transmembrane region" description="Helical" evidence="7">
    <location>
        <begin position="83"/>
        <end position="104"/>
    </location>
</feature>
<feature type="transmembrane region" description="Helical" evidence="7">
    <location>
        <begin position="262"/>
        <end position="284"/>
    </location>
</feature>
<dbReference type="Proteomes" id="UP000430670">
    <property type="component" value="Unassembled WGS sequence"/>
</dbReference>
<accession>A0A6I3SP66</accession>
<evidence type="ECO:0000256" key="2">
    <source>
        <dbReference type="ARBA" id="ARBA00022448"/>
    </source>
</evidence>
<evidence type="ECO:0000256" key="4">
    <source>
        <dbReference type="ARBA" id="ARBA00022692"/>
    </source>
</evidence>
<comment type="subcellular location">
    <subcellularLocation>
        <location evidence="1">Cell membrane</location>
        <topology evidence="1">Multi-pass membrane protein</topology>
    </subcellularLocation>
</comment>
<dbReference type="InterPro" id="IPR010290">
    <property type="entry name" value="TM_effector"/>
</dbReference>
<dbReference type="SUPFAM" id="SSF103473">
    <property type="entry name" value="MFS general substrate transporter"/>
    <property type="match status" value="1"/>
</dbReference>
<feature type="transmembrane region" description="Helical" evidence="7">
    <location>
        <begin position="409"/>
        <end position="431"/>
    </location>
</feature>
<evidence type="ECO:0000256" key="6">
    <source>
        <dbReference type="ARBA" id="ARBA00023136"/>
    </source>
</evidence>